<dbReference type="EMBL" id="JABFDN010000001">
    <property type="protein sequence ID" value="NPU63711.1"/>
    <property type="molecule type" value="Genomic_DNA"/>
</dbReference>
<keyword evidence="3" id="KW-1185">Reference proteome</keyword>
<accession>A0ABX2C604</accession>
<dbReference type="InterPro" id="IPR018392">
    <property type="entry name" value="LysM"/>
</dbReference>
<organism evidence="2 3">
    <name type="scientific">Bradyrhizobium aeschynomenes</name>
    <dbReference type="NCBI Taxonomy" id="2734909"/>
    <lineage>
        <taxon>Bacteria</taxon>
        <taxon>Pseudomonadati</taxon>
        <taxon>Pseudomonadota</taxon>
        <taxon>Alphaproteobacteria</taxon>
        <taxon>Hyphomicrobiales</taxon>
        <taxon>Nitrobacteraceae</taxon>
        <taxon>Bradyrhizobium</taxon>
    </lineage>
</organism>
<reference evidence="2" key="1">
    <citation type="submission" date="2020-05" db="EMBL/GenBank/DDBJ databases">
        <title>Nod-independent and nitrogen-fixing Bradyrhizobium aeschynomene sp. nov. isolated from nodules of Aeschynomene indica.</title>
        <authorList>
            <person name="Zhang Z."/>
        </authorList>
    </citation>
    <scope>NUCLEOTIDE SEQUENCE</scope>
    <source>
        <strain evidence="2">83012</strain>
    </source>
</reference>
<dbReference type="CDD" id="cd00118">
    <property type="entry name" value="LysM"/>
    <property type="match status" value="1"/>
</dbReference>
<comment type="caution">
    <text evidence="2">The sequence shown here is derived from an EMBL/GenBank/DDBJ whole genome shotgun (WGS) entry which is preliminary data.</text>
</comment>
<dbReference type="Pfam" id="PF01476">
    <property type="entry name" value="LysM"/>
    <property type="match status" value="1"/>
</dbReference>
<evidence type="ECO:0000313" key="3">
    <source>
        <dbReference type="Proteomes" id="UP000886476"/>
    </source>
</evidence>
<feature type="domain" description="LysM" evidence="1">
    <location>
        <begin position="832"/>
        <end position="847"/>
    </location>
</feature>
<protein>
    <submittedName>
        <fullName evidence="2">LysM peptidoglycan-binding domain-containing protein</fullName>
    </submittedName>
</protein>
<dbReference type="Proteomes" id="UP000886476">
    <property type="component" value="Unassembled WGS sequence"/>
</dbReference>
<gene>
    <name evidence="2" type="ORF">HL667_01730</name>
</gene>
<evidence type="ECO:0000313" key="2">
    <source>
        <dbReference type="EMBL" id="NPU63711.1"/>
    </source>
</evidence>
<evidence type="ECO:0000259" key="1">
    <source>
        <dbReference type="Pfam" id="PF01476"/>
    </source>
</evidence>
<name>A0ABX2C604_9BRAD</name>
<proteinExistence type="predicted"/>
<sequence length="2753" mass="289858">MRTLGNPYFTLDSPWDLLNQISLDALRVNVSLKNGESFSQRLSASYELSSPINLGFISITALTFRRGTDGKVTLAIEGSSPLVADDPAFKNLLDPAKGQDVQNLPSVPGRGEEWFKLFLLVLGQRIGITGHSSFNSTKEVICALQSVPSTTGKMNPVDPNADQGGAPGLPYYDQSNNWLIAGHLGLMKVAGTWSIDAMLVFNDPNLYGLRLALAGEKMGGLANLVVDILYKKITDDIGVYQIDFTFPDIIRNLNFGAVSITLPQLGIKVYTNGDFFIDIGFPYNLDFRRSFSISVIVYGVPVLGAGGFYIGKLSNATSTKIPKTNLGTFDPVIEFGIGLQLGLGYNFEKGPLKAGFALTVFGIVEGVVAPWHPYDPARTLASRASSGALQSDYYFKLSGTVGIIGLLYGSVDFAIISASVNVKIVLSIQLTYESYREIPVVASASVTISLKVKINLGLFSISISLSFSAQVSATFVIGQTSTAPWEVQGGRADALLMQRAHARGPDAVMRLARSLKPRPKRLAPAVAHRMGLAASAGDKPKLSVMAGAQYTVLAPEGATDAASNQGAFVLLLAMDAPDAAASVPSATKTSFDVLAEVYFPWIIDALGNESGHEAELAETLATSVTLTQLEAYVARLADTADPFLSITGLLQFLADGFRLDILNPATAQSSGLKAKLDAGSVLFPVFDGLKLQVPALSGGQTSPIAFETYATATPGYATAVSNMFAQVAADIQAQNKEMRRLAAENDANSTESMAALVFVDTFTLIARQLLQAAADALKSYAYPLAPSSAIGGILDELNRIPGNALTIADVVQPNVDHALGAGLSLHIEGLEYVVQTGDTLQSIADRYSDAVKPPRWTSTPDRLIVANQSRHMLQGGVGLMLTNSQGQQQAYVTRQGDSFADIALQLGAISIDALAAQSVLYGAVGLLQPTLPLAIWPIAYKTEGTSGPSSDTLAKVASLFQTTSVAVADANRDVPGLFSVEAERGLLTIANLEAQSVAALWSAIAATGQVGQTAGMVSRFLVYGLRLPVLDGLTLSNAFLYPRTQSGYGVYQLTGQQFPTPNAATSYKIDFAREKQSHGVPLDFILLNDSTDLSMEVDLSQAYAALNVVVSWAKAPGNFAPSPTFAALPLAERQPRPFTASGYARWSSGSVASLLALTNRSGVAAAGDAGAQVQPTLWSLPPAQTNLVAMREQSIRAVMPDLRSTYALLPKFQPQIGRSNPATGRTDYAGIARWAWCTRLDVQIKRLPDAAALAAQGMGAGDLPSGPASSPTLPFVYELVGPSSEDAVRLQRILTAMDALGEGIASAVFLLYNQSGPGAPMLVTPADANFLAFITQTNLSTETNPAAALRLMLAAEDAPPRGIANSPAQFIRLMWELSTVRSGGYYLYYENVESGEGLPAAVFDSSGSGIVTVVVTFAAQGSNSFGTTLPDFVNAFVTTDAVDPQSDLVQTVSLASTGPTAPVAAGASLDALAAIYGPGPGRIAEVNATRPLAADALVPIVGAVRQLTDADLVRGAGGVIDAPATLDKLAKLFSAGAVHSITGQDIAAFNPQVAVALAAVFYIPPLTYQVNSSAAPGMSFASMAAHYGLDVDLIARGASAAPGLFPVNAVLDLDPQLFSLRDQLPPQNIGFGLTRNNLGLPPDDPAAPDFARKTMYQLYTSLAAGLAGSVFYKASPLGMPFGPQDHDDDGSSAFESHARSAKTRGNRLAQVAVADLDYRQSIGIGAQFALVNAAPNPPDPDLPPKAGNPYLGVGTMAQVALQWRDIFGNTTVTPFEAPPQGYRGALNGAAVPMLYRDELIGLGAWTNTNASYSYEASSGAAFKLSLSLNGAAYTGPDGAARAADDLSLYTRIYYQLHQDYSANVAVHVPGVSGNAVAMRLSNSLMAKPDVNLSDPQADVIRGYVRACVLYLKRVAQGRAPPAPAALLSLPIDVNAIAAGNILELDVTLTLSRNPLLVDPAVAALLGDTGVASAILPRADGDGNVAYTVFSKDFEAIFATTDWYLKVGQGLSRDGEDAADGAQQLWAVRFGRAAGQGIHFKLGTSPSYFAPKPIAKALASGDATITRYDSNESDTLHLDGVDLNQWFQSALDAIDQFLSADYAPHAFILDRIDGVTDPLKNGSLGSVLSTKELLADTISLKTLPVLSTSAGDPSTGFAASEKLRQQLLNQLGAAYRAGAAVVFGLTEVTGGGDNNPAGPPNLYGQPGGSIEGAADNQNFTLTPTRIPLGEVYDPTSKSWYDPRLAFVFATKNVVDQAYVPLKLTLSLSHLEFERRTVAGIDGYVDSRWLAFVNGPFSYPLGGDEVTNIPVVNRDLPTPPTVSAQRAQQLTGEGATDPSKLSAWSYAFDYLYQQAAADAVSCTVEFNRPNPTTLRGAARLNGEPDLFTALAQFVANYPAILRDFNQSLVNIDGAEPDPATLAAARKATAAFALETKQIADAYARETVGAAKLAAAPAHVIVKFLSTLDGTSDGHARTNLLDITIDGVAASWDAAAGTISNGTTTLSAPVAAIAPELYTPQAVPPAELPAGVQIAYVYTRQVDGKTVYLGEEEARGLPARTVSVSPLDVLLYQSGWASVFVQRNLALFPLADLTTTSTNPAFLFQTPEVRFASTVVPQLNYNAFSLDAMSGASGNLDARLTTFFAGLYADGNGSTSDEVAMQGMYSYEIVAGQPAIPRVRLPINLLTPTPSVVDPGVKPAFVAPFAQMIDAWRGATNPTTSGHARVEIELKVFGGVGDATQPLIQVSRLTHDVASA</sequence>